<dbReference type="InterPro" id="IPR029063">
    <property type="entry name" value="SAM-dependent_MTases_sf"/>
</dbReference>
<dbReference type="Proteomes" id="UP000085678">
    <property type="component" value="Unplaced"/>
</dbReference>
<accession>A0A1S3JZZ2</accession>
<dbReference type="AlphaFoldDB" id="A0A1S3JZZ2"/>
<dbReference type="SUPFAM" id="SSF53335">
    <property type="entry name" value="S-adenosyl-L-methionine-dependent methyltransferases"/>
    <property type="match status" value="1"/>
</dbReference>
<dbReference type="Gene3D" id="3.40.50.150">
    <property type="entry name" value="Vaccinia Virus protein VP39"/>
    <property type="match status" value="1"/>
</dbReference>
<protein>
    <submittedName>
        <fullName evidence="2">Uncharacterized protein LOC106177661</fullName>
    </submittedName>
</protein>
<dbReference type="InParanoid" id="A0A1S3JZZ2"/>
<gene>
    <name evidence="2" type="primary">LOC106177661</name>
</gene>
<keyword evidence="1" id="KW-1185">Reference proteome</keyword>
<name>A0A1S3JZZ2_LINAN</name>
<proteinExistence type="predicted"/>
<evidence type="ECO:0000313" key="2">
    <source>
        <dbReference type="RefSeq" id="XP_013415953.1"/>
    </source>
</evidence>
<evidence type="ECO:0000313" key="1">
    <source>
        <dbReference type="Proteomes" id="UP000085678"/>
    </source>
</evidence>
<organism evidence="1 2">
    <name type="scientific">Lingula anatina</name>
    <name type="common">Brachiopod</name>
    <name type="synonym">Lingula unguis</name>
    <dbReference type="NCBI Taxonomy" id="7574"/>
    <lineage>
        <taxon>Eukaryota</taxon>
        <taxon>Metazoa</taxon>
        <taxon>Spiralia</taxon>
        <taxon>Lophotrochozoa</taxon>
        <taxon>Brachiopoda</taxon>
        <taxon>Linguliformea</taxon>
        <taxon>Lingulata</taxon>
        <taxon>Lingulida</taxon>
        <taxon>Linguloidea</taxon>
        <taxon>Lingulidae</taxon>
        <taxon>Lingula</taxon>
    </lineage>
</organism>
<dbReference type="KEGG" id="lak:106177661"/>
<reference evidence="2" key="1">
    <citation type="submission" date="2025-08" db="UniProtKB">
        <authorList>
            <consortium name="RefSeq"/>
        </authorList>
    </citation>
    <scope>IDENTIFICATION</scope>
    <source>
        <tissue evidence="2">Gonads</tissue>
    </source>
</reference>
<dbReference type="GeneID" id="106177661"/>
<sequence>MAAYTKNMSETPEEIEMRHKLLEEFKSVSFSQGYCKWFDIFEKGVNEDMRRNVNQNSELILWEILNLSEVTSPVRLMDFGGGKGGPIQAVCRKMESLHKQMIISVVEPKKEYLDQYKVSIDRISNACLDITYCGQFQEYYGQSIDDLRAKRAYPQQLQDRALAVHVLYHLTSIFHDPYDPYEDMKQAVFAMYAILKPGGQMVIVMCNHADNLIGIAPLKCCEILSPEKVDNYKEIYQVWQKLLFSGAIADVINASFPIFKATFQQKKVVHHVVLPTLAEVGALASGTSFLGLCADQSPFDQRVVQFCMDYVKSDGYKHGLYLDRMDFDNNITYNCARQQCCVTTKGHGYQNFNMAADL</sequence>
<dbReference type="OrthoDB" id="2405035at2759"/>
<dbReference type="RefSeq" id="XP_013415953.1">
    <property type="nucleotide sequence ID" value="XM_013560499.1"/>
</dbReference>